<dbReference type="AlphaFoldDB" id="A0A1V4QFQ8"/>
<evidence type="ECO:0000259" key="2">
    <source>
        <dbReference type="Pfam" id="PF01364"/>
    </source>
</evidence>
<dbReference type="Gene3D" id="3.40.50.10390">
    <property type="entry name" value="Gingipain r, domain 1"/>
    <property type="match status" value="1"/>
</dbReference>
<dbReference type="Pfam" id="PF18962">
    <property type="entry name" value="Por_Secre_tail"/>
    <property type="match status" value="1"/>
</dbReference>
<dbReference type="Gene3D" id="2.60.40.10">
    <property type="entry name" value="Immunoglobulins"/>
    <property type="match status" value="1"/>
</dbReference>
<dbReference type="Gene3D" id="2.60.40.4070">
    <property type="match status" value="1"/>
</dbReference>
<dbReference type="InterPro" id="IPR001769">
    <property type="entry name" value="Gingipain"/>
</dbReference>
<feature type="domain" description="Gingipain" evidence="2">
    <location>
        <begin position="32"/>
        <end position="357"/>
    </location>
</feature>
<sequence length="996" mass="110638">MKLMGMDEFRLKCILGILCLIGILSAQSGAKYLVITPDYFYNTLQPLIKWKYKKGMKPAVYKLSQIGSDSASIKNFIQNCYNTWDIKPRFLVLVGHPGFIPMFYYQYGPYHYYTDNYYTNMDGDIYNEIIPGRLSVADTFQLKTIIAKIFTYERHPLTSDSLWFIKGTAIANCDGSDDSIYLHDMRYAESLAVHNGFLHVDTFSNIYNNTAYSVINAINEGRTFVLYRGNANTHWYDPFDVDPNLTSNGEKLPIIISATCQTISHNSIPVLGENFLRTGDVQHLKGAVGFYGGTRNANNVAHLRSAVACGFFDALFIDKKLTFGEVGEAGRYRVYQQYGEVREYNNFTCLGDPELNLWTAYPCSVIVTHPQSIHFGYDQFDVGVFNAQTADPINNARVCIAGNIDTTVYVLDSTDTTGYVTFSINPTVINDTIFVTVTGTNLQPYEGFMRVYFSNSPYVIYLKSTIEDTITGNGDHNINPTEEINLPLWVQNLSDTPAVNVKGLLRISDPYISITDSLKTFDDIPGNDSAYTGIDGYRFSVAYSCPDQHMLYFQLACSDANDSVWTSNFQYKVSAPELSFVSYEITGGNGNDIVEPAETVNVTVTLKNSGSAGADSTIALLQPLSPGVYLIDSTADFGYIGPDSFANNSLNPFIIAVDSQTTPGTILDFQLIVSSNYCEHTDTFTIPVGRFDYLIWNPDPTPASGENIYALLNSLGYYGDYSINLPTNLERYRVIFVCVGVYPNKYIIASNSPEASALVQFLNQEGKLYIEGGDVWFYDPQHQGGYDFCSLFGINPTSDGSSNMGPVVGISGTFTQDMNFTYSGENNWMDHISPTGSGAFLIFRDGNDNYDCGVANSTDTYRTVGVSFELGLLNDSIEPSTRTALLDSIMHFFGIGVGINEDSQGRNISHPFDLQINPNPSRNKIIISYTGINPKNAHIKVYDATGRLIRDFTSPQKNRLIWDGVDNSGKSLPAGIYFINLEAGNYKKIKKAVLLK</sequence>
<proteinExistence type="predicted"/>
<keyword evidence="1" id="KW-0732">Signal</keyword>
<protein>
    <recommendedName>
        <fullName evidence="6">Gingipain domain-containing protein</fullName>
    </recommendedName>
</protein>
<dbReference type="Gene3D" id="3.40.50.1460">
    <property type="match status" value="1"/>
</dbReference>
<evidence type="ECO:0000313" key="5">
    <source>
        <dbReference type="Proteomes" id="UP000191663"/>
    </source>
</evidence>
<dbReference type="NCBIfam" id="TIGR04183">
    <property type="entry name" value="Por_Secre_tail"/>
    <property type="match status" value="1"/>
</dbReference>
<name>A0A1V4QFQ8_UNCW3</name>
<evidence type="ECO:0000313" key="4">
    <source>
        <dbReference type="EMBL" id="OPX18200.1"/>
    </source>
</evidence>
<dbReference type="InterPro" id="IPR026444">
    <property type="entry name" value="Secre_tail"/>
</dbReference>
<dbReference type="EMBL" id="MUKB01000031">
    <property type="protein sequence ID" value="OPX18200.1"/>
    <property type="molecule type" value="Genomic_DNA"/>
</dbReference>
<gene>
    <name evidence="4" type="ORF">BXT86_02460</name>
</gene>
<accession>A0A1V4QFQ8</accession>
<dbReference type="Pfam" id="PF01364">
    <property type="entry name" value="Peptidase_C25"/>
    <property type="match status" value="1"/>
</dbReference>
<dbReference type="InterPro" id="IPR029031">
    <property type="entry name" value="Gingipain_N_sf"/>
</dbReference>
<dbReference type="Proteomes" id="UP000191663">
    <property type="component" value="Unassembled WGS sequence"/>
</dbReference>
<evidence type="ECO:0008006" key="6">
    <source>
        <dbReference type="Google" id="ProtNLM"/>
    </source>
</evidence>
<organism evidence="4 5">
    <name type="scientific">candidate division WOR-3 bacterium 4484_100</name>
    <dbReference type="NCBI Taxonomy" id="1936077"/>
    <lineage>
        <taxon>Bacteria</taxon>
        <taxon>Bacteria division WOR-3</taxon>
    </lineage>
</organism>
<evidence type="ECO:0000259" key="3">
    <source>
        <dbReference type="Pfam" id="PF18962"/>
    </source>
</evidence>
<dbReference type="GO" id="GO:0008234">
    <property type="term" value="F:cysteine-type peptidase activity"/>
    <property type="evidence" value="ECO:0007669"/>
    <property type="project" value="InterPro"/>
</dbReference>
<evidence type="ECO:0000256" key="1">
    <source>
        <dbReference type="ARBA" id="ARBA00022729"/>
    </source>
</evidence>
<dbReference type="InterPro" id="IPR013783">
    <property type="entry name" value="Ig-like_fold"/>
</dbReference>
<dbReference type="InterPro" id="IPR029030">
    <property type="entry name" value="Caspase-like_dom_sf"/>
</dbReference>
<reference evidence="5" key="1">
    <citation type="submission" date="2017-01" db="EMBL/GenBank/DDBJ databases">
        <title>Novel pathways for hydrocarbon cycling and metabolic interdependencies in hydrothermal sediment communities.</title>
        <authorList>
            <person name="Dombrowski N."/>
            <person name="Seitz K."/>
            <person name="Teske A."/>
            <person name="Baker B."/>
        </authorList>
    </citation>
    <scope>NUCLEOTIDE SEQUENCE [LARGE SCALE GENOMIC DNA]</scope>
</reference>
<comment type="caution">
    <text evidence="4">The sequence shown here is derived from an EMBL/GenBank/DDBJ whole genome shotgun (WGS) entry which is preliminary data.</text>
</comment>
<dbReference type="SUPFAM" id="SSF52129">
    <property type="entry name" value="Caspase-like"/>
    <property type="match status" value="1"/>
</dbReference>
<feature type="domain" description="Secretion system C-terminal sorting" evidence="3">
    <location>
        <begin position="916"/>
        <end position="993"/>
    </location>
</feature>
<dbReference type="GO" id="GO:0006508">
    <property type="term" value="P:proteolysis"/>
    <property type="evidence" value="ECO:0007669"/>
    <property type="project" value="InterPro"/>
</dbReference>